<gene>
    <name evidence="1" type="ORF">HNR67_005236</name>
</gene>
<dbReference type="RefSeq" id="WP_185004905.1">
    <property type="nucleotide sequence ID" value="NZ_BAAAUI010000048.1"/>
</dbReference>
<comment type="caution">
    <text evidence="1">The sequence shown here is derived from an EMBL/GenBank/DDBJ whole genome shotgun (WGS) entry which is preliminary data.</text>
</comment>
<keyword evidence="2" id="KW-1185">Reference proteome</keyword>
<name>A0A7W7FW20_9PSEU</name>
<evidence type="ECO:0000313" key="1">
    <source>
        <dbReference type="EMBL" id="MBB4679118.1"/>
    </source>
</evidence>
<dbReference type="AlphaFoldDB" id="A0A7W7FW20"/>
<reference evidence="1 2" key="1">
    <citation type="submission" date="2020-08" db="EMBL/GenBank/DDBJ databases">
        <title>Sequencing the genomes of 1000 actinobacteria strains.</title>
        <authorList>
            <person name="Klenk H.-P."/>
        </authorList>
    </citation>
    <scope>NUCLEOTIDE SEQUENCE [LARGE SCALE GENOMIC DNA]</scope>
    <source>
        <strain evidence="1 2">DSM 44230</strain>
    </source>
</reference>
<dbReference type="EMBL" id="JACHMH010000001">
    <property type="protein sequence ID" value="MBB4679118.1"/>
    <property type="molecule type" value="Genomic_DNA"/>
</dbReference>
<accession>A0A7W7FW20</accession>
<proteinExistence type="predicted"/>
<protein>
    <submittedName>
        <fullName evidence="1">Uncharacterized protein</fullName>
    </submittedName>
</protein>
<evidence type="ECO:0000313" key="2">
    <source>
        <dbReference type="Proteomes" id="UP000533598"/>
    </source>
</evidence>
<sequence>MTRTNPGPTFSLGVNTFSPREEGFASAGDPLTATVDRVERMVTPGMTPTVAPGALFALRDTAECPRSVLACTSAGISAELHGQVFVPP</sequence>
<organism evidence="1 2">
    <name type="scientific">Crossiella cryophila</name>
    <dbReference type="NCBI Taxonomy" id="43355"/>
    <lineage>
        <taxon>Bacteria</taxon>
        <taxon>Bacillati</taxon>
        <taxon>Actinomycetota</taxon>
        <taxon>Actinomycetes</taxon>
        <taxon>Pseudonocardiales</taxon>
        <taxon>Pseudonocardiaceae</taxon>
        <taxon>Crossiella</taxon>
    </lineage>
</organism>
<dbReference type="Proteomes" id="UP000533598">
    <property type="component" value="Unassembled WGS sequence"/>
</dbReference>